<dbReference type="Pfam" id="PF13424">
    <property type="entry name" value="TPR_12"/>
    <property type="match status" value="1"/>
</dbReference>
<name>A0A229RY61_AMYAL</name>
<evidence type="ECO:0000313" key="3">
    <source>
        <dbReference type="Proteomes" id="UP000215563"/>
    </source>
</evidence>
<dbReference type="PRINTS" id="PR00364">
    <property type="entry name" value="DISEASERSIST"/>
</dbReference>
<dbReference type="EMBL" id="NMQU01000033">
    <property type="protein sequence ID" value="OXM51431.1"/>
    <property type="molecule type" value="Genomic_DNA"/>
</dbReference>
<dbReference type="AlphaFoldDB" id="A0A229RY61"/>
<dbReference type="Gene3D" id="1.25.40.10">
    <property type="entry name" value="Tetratricopeptide repeat domain"/>
    <property type="match status" value="1"/>
</dbReference>
<feature type="region of interest" description="Disordered" evidence="1">
    <location>
        <begin position="1"/>
        <end position="44"/>
    </location>
</feature>
<protein>
    <submittedName>
        <fullName evidence="2">Regulator protein</fullName>
    </submittedName>
</protein>
<accession>A0A229RY61</accession>
<dbReference type="SUPFAM" id="SSF48452">
    <property type="entry name" value="TPR-like"/>
    <property type="match status" value="1"/>
</dbReference>
<dbReference type="OrthoDB" id="3311584at2"/>
<keyword evidence="3" id="KW-1185">Reference proteome</keyword>
<evidence type="ECO:0000313" key="2">
    <source>
        <dbReference type="EMBL" id="OXM51431.1"/>
    </source>
</evidence>
<dbReference type="RefSeq" id="WP_020632737.1">
    <property type="nucleotide sequence ID" value="NZ_KB913032.1"/>
</dbReference>
<dbReference type="PANTHER" id="PTHR47691:SF3">
    <property type="entry name" value="HTH-TYPE TRANSCRIPTIONAL REGULATOR RV0890C-RELATED"/>
    <property type="match status" value="1"/>
</dbReference>
<dbReference type="Gene3D" id="1.10.8.430">
    <property type="entry name" value="Helical domain of apoptotic protease-activating factors"/>
    <property type="match status" value="1"/>
</dbReference>
<dbReference type="InterPro" id="IPR019734">
    <property type="entry name" value="TPR_rpt"/>
</dbReference>
<dbReference type="InterPro" id="IPR011990">
    <property type="entry name" value="TPR-like_helical_dom_sf"/>
</dbReference>
<reference evidence="2 3" key="1">
    <citation type="submission" date="2017-07" db="EMBL/GenBank/DDBJ databases">
        <title>Amycolatopsis alba DSM 44262 Genome sequencing and assembly.</title>
        <authorList>
            <person name="Kaur N."/>
            <person name="Mayilraj S."/>
        </authorList>
    </citation>
    <scope>NUCLEOTIDE SEQUENCE [LARGE SCALE GENOMIC DNA]</scope>
    <source>
        <strain evidence="2 3">DSM 44262</strain>
    </source>
</reference>
<dbReference type="GO" id="GO:0043531">
    <property type="term" value="F:ADP binding"/>
    <property type="evidence" value="ECO:0007669"/>
    <property type="project" value="InterPro"/>
</dbReference>
<dbReference type="Proteomes" id="UP000215563">
    <property type="component" value="Unassembled WGS sequence"/>
</dbReference>
<dbReference type="PANTHER" id="PTHR47691">
    <property type="entry name" value="REGULATOR-RELATED"/>
    <property type="match status" value="1"/>
</dbReference>
<dbReference type="InterPro" id="IPR027417">
    <property type="entry name" value="P-loop_NTPase"/>
</dbReference>
<dbReference type="Gene3D" id="3.40.50.300">
    <property type="entry name" value="P-loop containing nucleotide triphosphate hydrolases"/>
    <property type="match status" value="1"/>
</dbReference>
<comment type="caution">
    <text evidence="2">The sequence shown here is derived from an EMBL/GenBank/DDBJ whole genome shotgun (WGS) entry which is preliminary data.</text>
</comment>
<dbReference type="InterPro" id="IPR042197">
    <property type="entry name" value="Apaf_helical"/>
</dbReference>
<proteinExistence type="predicted"/>
<organism evidence="2 3">
    <name type="scientific">Amycolatopsis alba DSM 44262</name>
    <dbReference type="NCBI Taxonomy" id="1125972"/>
    <lineage>
        <taxon>Bacteria</taxon>
        <taxon>Bacillati</taxon>
        <taxon>Actinomycetota</taxon>
        <taxon>Actinomycetes</taxon>
        <taxon>Pseudonocardiales</taxon>
        <taxon>Pseudonocardiaceae</taxon>
        <taxon>Amycolatopsis</taxon>
    </lineage>
</organism>
<dbReference type="SMART" id="SM00028">
    <property type="entry name" value="TPR"/>
    <property type="match status" value="4"/>
</dbReference>
<sequence>MGSPLPGDSEVGEVSTPQVPRQRSAVRLTRQVTSGPRQLPPVPAHFTNRTAELALLEKLLTQDGTDGPSVHLISGQGGIGKTALATAWGRHLGDRFPDGHLWADLGGFSANGPLSVSEVLGRFLRALGVPPEGLPADVEELTALYRTTTIERPLLVLLDNAASTDQVVPLLPAGGTSLVIVTSRRRLGRLQTEHRAKLVELSPFGSAHSAELLGRAVGAERVGAEAAQAQAIAELCGGLPIALTTVSAKLAGRPKMSLEKIATELGKEYRRLATLSTKEAQSVEASFNLSYDELPSDAAALYAALGLHPGPDFGVGVAAASIAVRPEVADDLLDQLVDVGLLIDRGDDRYTFHDLARLHAKEKTAGNEYDRDIALRRMLEWYLFTASATTNLTVPDQDPIPYRYEYRPPSPVLFGSSDEELAWLELERENLIAAIEAAEAWQLPELGWQLAAAMWPLFLLRKHYPDFLRVSQSGVRCARTWGNASAEALMHNRSGAACRGTGRYDEAVGHYTAGREAARTAGNEVVEIRSVEGLGLVALQQGRLDDAIGWFTEDRLLSERQERRHDVGLALINLGATRVRAGQPEAAIADLTRARDVLEGDDYNVARARIELGRALTATGELAAARAELEPARATMETVGSRFEVARALAAAGEVAEADGDRDEARRLYDRALPIFVGLGRPEADALRTRLAGL</sequence>
<dbReference type="SUPFAM" id="SSF52540">
    <property type="entry name" value="P-loop containing nucleoside triphosphate hydrolases"/>
    <property type="match status" value="1"/>
</dbReference>
<evidence type="ECO:0000256" key="1">
    <source>
        <dbReference type="SAM" id="MobiDB-lite"/>
    </source>
</evidence>
<gene>
    <name evidence="2" type="ORF">CFP75_13345</name>
</gene>